<accession>A0A7L2IX85</accession>
<evidence type="ECO:0000313" key="12">
    <source>
        <dbReference type="EMBL" id="NXR15800.1"/>
    </source>
</evidence>
<evidence type="ECO:0000256" key="9">
    <source>
        <dbReference type="ARBA" id="ARBA00023180"/>
    </source>
</evidence>
<dbReference type="EMBL" id="VWYK01125614">
    <property type="protein sequence ID" value="NXR15800.1"/>
    <property type="molecule type" value="Genomic_DNA"/>
</dbReference>
<keyword evidence="9" id="KW-0325">Glycoprotein</keyword>
<dbReference type="InterPro" id="IPR001039">
    <property type="entry name" value="MHC_I_a_a1/a2"/>
</dbReference>
<name>A0A7L2IX85_9PICI</name>
<evidence type="ECO:0000256" key="4">
    <source>
        <dbReference type="ARBA" id="ARBA00022729"/>
    </source>
</evidence>
<dbReference type="InterPro" id="IPR037055">
    <property type="entry name" value="MHC_I-like_Ag-recog_sf"/>
</dbReference>
<dbReference type="InterPro" id="IPR011162">
    <property type="entry name" value="MHC_I/II-like_Ag-recog"/>
</dbReference>
<feature type="domain" description="MHC class I-like antigen recognition-like" evidence="11">
    <location>
        <begin position="10"/>
        <end position="99"/>
    </location>
</feature>
<dbReference type="GO" id="GO:0009897">
    <property type="term" value="C:external side of plasma membrane"/>
    <property type="evidence" value="ECO:0007669"/>
    <property type="project" value="TreeGrafter"/>
</dbReference>
<dbReference type="InterPro" id="IPR011161">
    <property type="entry name" value="MHC_I-like_Ag-recog"/>
</dbReference>
<dbReference type="OrthoDB" id="8936120at2759"/>
<dbReference type="AlphaFoldDB" id="A0A7L2IX85"/>
<dbReference type="Proteomes" id="UP000536381">
    <property type="component" value="Unassembled WGS sequence"/>
</dbReference>
<dbReference type="GO" id="GO:0006955">
    <property type="term" value="P:immune response"/>
    <property type="evidence" value="ECO:0007669"/>
    <property type="project" value="TreeGrafter"/>
</dbReference>
<dbReference type="Pfam" id="PF00129">
    <property type="entry name" value="MHC_I"/>
    <property type="match status" value="1"/>
</dbReference>
<protein>
    <submittedName>
        <fullName evidence="12">HA1F protein</fullName>
    </submittedName>
</protein>
<evidence type="ECO:0000259" key="11">
    <source>
        <dbReference type="Pfam" id="PF00129"/>
    </source>
</evidence>
<dbReference type="GO" id="GO:0002474">
    <property type="term" value="P:antigen processing and presentation of peptide antigen via MHC class I"/>
    <property type="evidence" value="ECO:0007669"/>
    <property type="project" value="UniProtKB-KW"/>
</dbReference>
<sequence>TQPQCPACAPGAQTLQWMIGCDLLDDNSTREYYQCACDGRDFIAFDKDTKTFTAADPAAVITERKWEEDGTEAERQKGYVEGTCIAWLQRYLSDGQAELHRKERRRVRVWGREAQGTLSLSCRVY</sequence>
<dbReference type="Gene3D" id="3.30.500.10">
    <property type="entry name" value="MHC class I-like antigen recognition-like"/>
    <property type="match status" value="1"/>
</dbReference>
<keyword evidence="4" id="KW-0732">Signal</keyword>
<evidence type="ECO:0000256" key="10">
    <source>
        <dbReference type="RuleBase" id="RU004439"/>
    </source>
</evidence>
<keyword evidence="3" id="KW-0812">Transmembrane</keyword>
<organism evidence="12 13">
    <name type="scientific">Semnornis frantzii</name>
    <dbReference type="NCBI Taxonomy" id="91796"/>
    <lineage>
        <taxon>Eukaryota</taxon>
        <taxon>Metazoa</taxon>
        <taxon>Chordata</taxon>
        <taxon>Craniata</taxon>
        <taxon>Vertebrata</taxon>
        <taxon>Euteleostomi</taxon>
        <taxon>Archelosauria</taxon>
        <taxon>Archosauria</taxon>
        <taxon>Dinosauria</taxon>
        <taxon>Saurischia</taxon>
        <taxon>Theropoda</taxon>
        <taxon>Coelurosauria</taxon>
        <taxon>Aves</taxon>
        <taxon>Neognathae</taxon>
        <taxon>Neoaves</taxon>
        <taxon>Telluraves</taxon>
        <taxon>Coraciimorphae</taxon>
        <taxon>Piciformes</taxon>
        <taxon>Ramphastidae</taxon>
        <taxon>Semnornis</taxon>
    </lineage>
</organism>
<dbReference type="PRINTS" id="PR01638">
    <property type="entry name" value="MHCCLASSI"/>
</dbReference>
<comment type="caution">
    <text evidence="12">The sequence shown here is derived from an EMBL/GenBank/DDBJ whole genome shotgun (WGS) entry which is preliminary data.</text>
</comment>
<feature type="non-terminal residue" evidence="12">
    <location>
        <position position="125"/>
    </location>
</feature>
<dbReference type="GO" id="GO:0005615">
    <property type="term" value="C:extracellular space"/>
    <property type="evidence" value="ECO:0007669"/>
    <property type="project" value="TreeGrafter"/>
</dbReference>
<evidence type="ECO:0000256" key="3">
    <source>
        <dbReference type="ARBA" id="ARBA00022692"/>
    </source>
</evidence>
<gene>
    <name evidence="12" type="primary">Ha1f</name>
    <name evidence="12" type="ORF">SEMFRA_R03749</name>
</gene>
<evidence type="ECO:0000313" key="13">
    <source>
        <dbReference type="Proteomes" id="UP000536381"/>
    </source>
</evidence>
<keyword evidence="5" id="KW-0391">Immunity</keyword>
<evidence type="ECO:0000256" key="7">
    <source>
        <dbReference type="ARBA" id="ARBA00023136"/>
    </source>
</evidence>
<comment type="similarity">
    <text evidence="10">Belongs to the MHC class I family.</text>
</comment>
<evidence type="ECO:0000256" key="2">
    <source>
        <dbReference type="ARBA" id="ARBA00022451"/>
    </source>
</evidence>
<evidence type="ECO:0000256" key="5">
    <source>
        <dbReference type="ARBA" id="ARBA00022859"/>
    </source>
</evidence>
<evidence type="ECO:0000256" key="6">
    <source>
        <dbReference type="ARBA" id="ARBA00022989"/>
    </source>
</evidence>
<proteinExistence type="inferred from homology"/>
<evidence type="ECO:0000256" key="8">
    <source>
        <dbReference type="ARBA" id="ARBA00023157"/>
    </source>
</evidence>
<comment type="subcellular location">
    <subcellularLocation>
        <location evidence="1">Membrane</location>
        <topology evidence="1">Single-pass type I membrane protein</topology>
    </subcellularLocation>
</comment>
<keyword evidence="2" id="KW-0490">MHC I</keyword>
<dbReference type="PANTHER" id="PTHR16675:SF242">
    <property type="entry name" value="MAJOR HISTOCOMPATIBILITY COMPLEX CLASS I-RELATED GENE PROTEIN"/>
    <property type="match status" value="1"/>
</dbReference>
<evidence type="ECO:0000256" key="1">
    <source>
        <dbReference type="ARBA" id="ARBA00004479"/>
    </source>
</evidence>
<keyword evidence="8" id="KW-1015">Disulfide bond</keyword>
<dbReference type="InterPro" id="IPR050208">
    <property type="entry name" value="MHC_class-I_related"/>
</dbReference>
<keyword evidence="7" id="KW-0472">Membrane</keyword>
<dbReference type="PANTHER" id="PTHR16675">
    <property type="entry name" value="MHC CLASS I-RELATED"/>
    <property type="match status" value="1"/>
</dbReference>
<feature type="non-terminal residue" evidence="12">
    <location>
        <position position="1"/>
    </location>
</feature>
<dbReference type="GO" id="GO:0042612">
    <property type="term" value="C:MHC class I protein complex"/>
    <property type="evidence" value="ECO:0007669"/>
    <property type="project" value="UniProtKB-KW"/>
</dbReference>
<dbReference type="SUPFAM" id="SSF54452">
    <property type="entry name" value="MHC antigen-recognition domain"/>
    <property type="match status" value="1"/>
</dbReference>
<keyword evidence="6" id="KW-1133">Transmembrane helix</keyword>
<keyword evidence="13" id="KW-1185">Reference proteome</keyword>
<reference evidence="12 13" key="1">
    <citation type="submission" date="2019-09" db="EMBL/GenBank/DDBJ databases">
        <title>Bird 10,000 Genomes (B10K) Project - Family phase.</title>
        <authorList>
            <person name="Zhang G."/>
        </authorList>
    </citation>
    <scope>NUCLEOTIDE SEQUENCE [LARGE SCALE GENOMIC DNA]</scope>
    <source>
        <strain evidence="12">B10K-DU-001-42</strain>
        <tissue evidence="12">Muscle</tissue>
    </source>
</reference>